<dbReference type="InParanoid" id="I3EHD2"/>
<organism evidence="2 3">
    <name type="scientific">Nematocida parisii (strain ERTm3)</name>
    <name type="common">Nematode killer fungus</name>
    <dbReference type="NCBI Taxonomy" id="935791"/>
    <lineage>
        <taxon>Eukaryota</taxon>
        <taxon>Fungi</taxon>
        <taxon>Fungi incertae sedis</taxon>
        <taxon>Microsporidia</taxon>
        <taxon>Nematocida</taxon>
    </lineage>
</organism>
<dbReference type="Gene3D" id="1.10.287.110">
    <property type="entry name" value="DnaJ domain"/>
    <property type="match status" value="1"/>
</dbReference>
<name>I3EHD2_NEMP3</name>
<dbReference type="OMA" id="LARWRYY"/>
<dbReference type="Pfam" id="PF00226">
    <property type="entry name" value="DnaJ"/>
    <property type="match status" value="1"/>
</dbReference>
<dbReference type="CDD" id="cd06257">
    <property type="entry name" value="DnaJ"/>
    <property type="match status" value="1"/>
</dbReference>
<dbReference type="OrthoDB" id="445556at2759"/>
<dbReference type="PROSITE" id="PS50076">
    <property type="entry name" value="DNAJ_2"/>
    <property type="match status" value="1"/>
</dbReference>
<accession>I3EHD2</accession>
<sequence length="175" mass="20328">MSEHTLFHVFNVPREAFTQDLLKSSYYTLIKQVHPDKLGTASTPADAAQFINKAYKVLSNDYIRSIYEYSLDNKRNLVEREIPKEVNAGFTTVLDLEKERIGCNKGLVTPEFLDEILSLEDRIENSAGDALSETEEYILKEIENCKNNKKDVKALARWRYYNRVLDIIMQKKMIE</sequence>
<dbReference type="HOGENOM" id="CLU_068529_3_0_1"/>
<dbReference type="InterPro" id="IPR036869">
    <property type="entry name" value="J_dom_sf"/>
</dbReference>
<reference evidence="2" key="1">
    <citation type="submission" date="2011-01" db="EMBL/GenBank/DDBJ databases">
        <title>The Genome Sequence of Nematocida parisii strain ERTm3.</title>
        <authorList>
            <consortium name="The Broad Institute Genome Sequencing Platform"/>
            <consortium name="The Broad Institute Genome Sequencing Center for Infectious Disease"/>
            <person name="Cuomo C."/>
            <person name="Troemel E."/>
            <person name="Young S.K."/>
            <person name="Zeng Q."/>
            <person name="Gargeya S."/>
            <person name="Fitzgerald M."/>
            <person name="Haas B."/>
            <person name="Abouelleil A."/>
            <person name="Alvarado L."/>
            <person name="Arachchi H.M."/>
            <person name="Berlin A."/>
            <person name="Chapman S.B."/>
            <person name="Gearin G."/>
            <person name="Goldberg J."/>
            <person name="Griggs A."/>
            <person name="Gujja S."/>
            <person name="Hansen M."/>
            <person name="Heiman D."/>
            <person name="Howarth C."/>
            <person name="Larimer J."/>
            <person name="Lui A."/>
            <person name="MacDonald P.J.P."/>
            <person name="McCowen C."/>
            <person name="Montmayeur A."/>
            <person name="Murphy C."/>
            <person name="Neiman D."/>
            <person name="Pearson M."/>
            <person name="Priest M."/>
            <person name="Roberts A."/>
            <person name="Saif S."/>
            <person name="Shea T."/>
            <person name="Sisk P."/>
            <person name="Stolte C."/>
            <person name="Sykes S."/>
            <person name="Wortman J."/>
            <person name="Nusbaum C."/>
            <person name="Birren B."/>
        </authorList>
    </citation>
    <scope>NUCLEOTIDE SEQUENCE</scope>
    <source>
        <strain evidence="2">ERTm3</strain>
    </source>
</reference>
<dbReference type="VEuPathDB" id="MicrosporidiaDB:NEQG_01319"/>
<feature type="domain" description="J" evidence="1">
    <location>
        <begin position="5"/>
        <end position="71"/>
    </location>
</feature>
<dbReference type="SMART" id="SM00271">
    <property type="entry name" value="DnaJ"/>
    <property type="match status" value="1"/>
</dbReference>
<proteinExistence type="predicted"/>
<protein>
    <recommendedName>
        <fullName evidence="1">J domain-containing protein</fullName>
    </recommendedName>
</protein>
<dbReference type="InterPro" id="IPR001623">
    <property type="entry name" value="DnaJ_domain"/>
</dbReference>
<dbReference type="AlphaFoldDB" id="I3EHD2"/>
<evidence type="ECO:0000313" key="3">
    <source>
        <dbReference type="Proteomes" id="UP000002872"/>
    </source>
</evidence>
<evidence type="ECO:0000259" key="1">
    <source>
        <dbReference type="PROSITE" id="PS50076"/>
    </source>
</evidence>
<keyword evidence="3" id="KW-1185">Reference proteome</keyword>
<evidence type="ECO:0000313" key="2">
    <source>
        <dbReference type="EMBL" id="EIJ88629.1"/>
    </source>
</evidence>
<gene>
    <name evidence="2" type="ORF">NEQG_01319</name>
</gene>
<dbReference type="STRING" id="935791.I3EHD2"/>
<dbReference type="Proteomes" id="UP000002872">
    <property type="component" value="Unassembled WGS sequence"/>
</dbReference>
<dbReference type="EMBL" id="GL870878">
    <property type="protein sequence ID" value="EIJ88629.1"/>
    <property type="molecule type" value="Genomic_DNA"/>
</dbReference>
<dbReference type="SUPFAM" id="SSF46565">
    <property type="entry name" value="Chaperone J-domain"/>
    <property type="match status" value="1"/>
</dbReference>